<sequence>MLWKPVGILIRFVLVDHPQRGKIILMSTDLTINAMEIICLYGLRFKIEVSFKQALRTLGTYAYHFWMRNMQPIKRRSGNQHVHKRSSEYRNAVRRKLAAYHRHIQAGVIAQGLLQYISSAFPSLVWNSFGSWLRTMRPGICPSEQVTAIAMRNCLPEFLVDSSQKSILTKFILERIDFSRAEGARLVA</sequence>
<name>Q1Q748_KUEST</name>
<reference evidence="1" key="2">
    <citation type="submission" date="2006-01" db="EMBL/GenBank/DDBJ databases">
        <authorList>
            <person name="Genoscope"/>
        </authorList>
    </citation>
    <scope>NUCLEOTIDE SEQUENCE</scope>
</reference>
<evidence type="ECO:0008006" key="2">
    <source>
        <dbReference type="Google" id="ProtNLM"/>
    </source>
</evidence>
<organism evidence="1">
    <name type="scientific">Kuenenia stuttgartiensis</name>
    <dbReference type="NCBI Taxonomy" id="174633"/>
    <lineage>
        <taxon>Bacteria</taxon>
        <taxon>Pseudomonadati</taxon>
        <taxon>Planctomycetota</taxon>
        <taxon>Candidatus Brocadiia</taxon>
        <taxon>Candidatus Brocadiales</taxon>
        <taxon>Candidatus Brocadiaceae</taxon>
        <taxon>Candidatus Kuenenia</taxon>
    </lineage>
</organism>
<evidence type="ECO:0000313" key="1">
    <source>
        <dbReference type="EMBL" id="CAJ73403.1"/>
    </source>
</evidence>
<protein>
    <recommendedName>
        <fullName evidence="2">Transposase</fullName>
    </recommendedName>
</protein>
<dbReference type="AlphaFoldDB" id="Q1Q748"/>
<dbReference type="EMBL" id="CT573071">
    <property type="protein sequence ID" value="CAJ73403.1"/>
    <property type="molecule type" value="Genomic_DNA"/>
</dbReference>
<accession>Q1Q748</accession>
<proteinExistence type="predicted"/>
<reference evidence="1" key="1">
    <citation type="journal article" date="2006" name="Nature">
        <title>Deciphering the evolution and metabolism of an anammox bacterium from a community genome.</title>
        <authorList>
            <person name="Strous M."/>
            <person name="Pelletier E."/>
            <person name="Mangenot S."/>
            <person name="Rattei T."/>
            <person name="Lehner A."/>
            <person name="Taylor M.W."/>
            <person name="Horn M."/>
            <person name="Daims H."/>
            <person name="Bartol-Mavel D."/>
            <person name="Wincker P."/>
            <person name="Barbe V."/>
            <person name="Fonknechten N."/>
            <person name="Vallenet D."/>
            <person name="Segurens B."/>
            <person name="Schenowitz-Truong C."/>
            <person name="Medigue C."/>
            <person name="Collingro A."/>
            <person name="Snel B."/>
            <person name="Dutilh B.E."/>
            <person name="OpDenCamp H.J.M."/>
            <person name="vanDerDrift C."/>
            <person name="Cirpus I."/>
            <person name="vanDePas-Schoonen K.T."/>
            <person name="Harhangi H.R."/>
            <person name="vanNiftrik L."/>
            <person name="Schmid M."/>
            <person name="Keltjens J."/>
            <person name="vanDeVossenberg J."/>
            <person name="Kartal B."/>
            <person name="Meier H."/>
            <person name="Frishman D."/>
            <person name="Huynen M.A."/>
            <person name="Mewes H."/>
            <person name="Weissenbach J."/>
            <person name="Jetten M.S.M."/>
            <person name="Wagner M."/>
            <person name="LePaslier D."/>
        </authorList>
    </citation>
    <scope>NUCLEOTIDE SEQUENCE</scope>
</reference>
<gene>
    <name evidence="1" type="ORF">kuste2654</name>
</gene>